<keyword evidence="10" id="KW-1185">Reference proteome</keyword>
<name>A0A5N4A890_PHOPY</name>
<dbReference type="EMBL" id="VVIM01000009">
    <property type="protein sequence ID" value="KAB0793546.1"/>
    <property type="molecule type" value="Genomic_DNA"/>
</dbReference>
<dbReference type="GO" id="GO:0034453">
    <property type="term" value="P:microtubule anchoring"/>
    <property type="evidence" value="ECO:0007669"/>
    <property type="project" value="InterPro"/>
</dbReference>
<evidence type="ECO:0000256" key="1">
    <source>
        <dbReference type="ARBA" id="ARBA00004120"/>
    </source>
</evidence>
<dbReference type="Gene3D" id="1.20.960.40">
    <property type="match status" value="1"/>
</dbReference>
<reference evidence="9 10" key="1">
    <citation type="journal article" date="2018" name="Elife">
        <title>Firefly genomes illuminate parallel origins of bioluminescence in beetles.</title>
        <authorList>
            <person name="Fallon T.R."/>
            <person name="Lower S.E."/>
            <person name="Chang C.H."/>
            <person name="Bessho-Uehara M."/>
            <person name="Martin G.J."/>
            <person name="Bewick A.J."/>
            <person name="Behringer M."/>
            <person name="Debat H.J."/>
            <person name="Wong I."/>
            <person name="Day J.C."/>
            <person name="Suvorov A."/>
            <person name="Silva C.J."/>
            <person name="Stanger-Hall K.F."/>
            <person name="Hall D.W."/>
            <person name="Schmitz R.J."/>
            <person name="Nelson D.R."/>
            <person name="Lewis S.M."/>
            <person name="Shigenobu S."/>
            <person name="Bybee S.M."/>
            <person name="Larracuente A.M."/>
            <person name="Oba Y."/>
            <person name="Weng J.K."/>
        </authorList>
    </citation>
    <scope>NUCLEOTIDE SEQUENCE [LARGE SCALE GENOMIC DNA]</scope>
    <source>
        <strain evidence="9">1611_PpyrPB1</strain>
        <tissue evidence="9">Whole body</tissue>
    </source>
</reference>
<evidence type="ECO:0000313" key="9">
    <source>
        <dbReference type="EMBL" id="KAB0793546.1"/>
    </source>
</evidence>
<dbReference type="GO" id="GO:0060271">
    <property type="term" value="P:cilium assembly"/>
    <property type="evidence" value="ECO:0007669"/>
    <property type="project" value="TreeGrafter"/>
</dbReference>
<dbReference type="GO" id="GO:0031514">
    <property type="term" value="C:motile cilium"/>
    <property type="evidence" value="ECO:0007669"/>
    <property type="project" value="TreeGrafter"/>
</dbReference>
<sequence>MSDPMEDHLFKEVKRNLEVDGRLQKFTAELRSTLISILNGRPPRDQNYNEIPKETRLINDLIREYLIWNGYIYTEEFLVAESGAEKEKPSREDLTEKLGIADDYSTTKIPLLYYIVCAFEMQEQST</sequence>
<accession>A0A5N4A890</accession>
<evidence type="ECO:0000256" key="5">
    <source>
        <dbReference type="ARBA" id="ARBA00022794"/>
    </source>
</evidence>
<comment type="caution">
    <text evidence="9">The sequence shown here is derived from an EMBL/GenBank/DDBJ whole genome shotgun (WGS) entry which is preliminary data.</text>
</comment>
<dbReference type="InParanoid" id="A0A5N4A890"/>
<keyword evidence="5" id="KW-0970">Cilium biogenesis/degradation</keyword>
<evidence type="ECO:0000313" key="10">
    <source>
        <dbReference type="Proteomes" id="UP000327044"/>
    </source>
</evidence>
<keyword evidence="7" id="KW-0966">Cell projection</keyword>
<organism evidence="9 10">
    <name type="scientific">Photinus pyralis</name>
    <name type="common">Common eastern firefly</name>
    <name type="synonym">Lampyris pyralis</name>
    <dbReference type="NCBI Taxonomy" id="7054"/>
    <lineage>
        <taxon>Eukaryota</taxon>
        <taxon>Metazoa</taxon>
        <taxon>Ecdysozoa</taxon>
        <taxon>Arthropoda</taxon>
        <taxon>Hexapoda</taxon>
        <taxon>Insecta</taxon>
        <taxon>Pterygota</taxon>
        <taxon>Neoptera</taxon>
        <taxon>Endopterygota</taxon>
        <taxon>Coleoptera</taxon>
        <taxon>Polyphaga</taxon>
        <taxon>Elateriformia</taxon>
        <taxon>Elateroidea</taxon>
        <taxon>Lampyridae</taxon>
        <taxon>Lampyrinae</taxon>
        <taxon>Photinus</taxon>
    </lineage>
</organism>
<keyword evidence="4" id="KW-0963">Cytoplasm</keyword>
<gene>
    <name evidence="9" type="ORF">PPYR_13166</name>
</gene>
<comment type="similarity">
    <text evidence="3">Belongs to the CEP43 family.</text>
</comment>
<proteinExistence type="inferred from homology"/>
<evidence type="ECO:0000259" key="8">
    <source>
        <dbReference type="Pfam" id="PF09398"/>
    </source>
</evidence>
<dbReference type="PANTHER" id="PTHR15431">
    <property type="entry name" value="FGFR1 ONCOGENE PARTNER/LISH DOMAIN-CONTAINING PROTEIN"/>
    <property type="match status" value="1"/>
</dbReference>
<dbReference type="GO" id="GO:0036064">
    <property type="term" value="C:ciliary basal body"/>
    <property type="evidence" value="ECO:0007669"/>
    <property type="project" value="TreeGrafter"/>
</dbReference>
<dbReference type="PANTHER" id="PTHR15431:SF19">
    <property type="entry name" value="CENTROSOMAL PROTEIN 20-RELATED"/>
    <property type="match status" value="1"/>
</dbReference>
<dbReference type="Pfam" id="PF09398">
    <property type="entry name" value="FOP_dimer"/>
    <property type="match status" value="1"/>
</dbReference>
<evidence type="ECO:0000256" key="7">
    <source>
        <dbReference type="ARBA" id="ARBA00023273"/>
    </source>
</evidence>
<keyword evidence="6" id="KW-0206">Cytoskeleton</keyword>
<evidence type="ECO:0000256" key="2">
    <source>
        <dbReference type="ARBA" id="ARBA00004300"/>
    </source>
</evidence>
<dbReference type="InterPro" id="IPR018993">
    <property type="entry name" value="FOP_dimerisation-dom_N"/>
</dbReference>
<dbReference type="AlphaFoldDB" id="A0A5N4A890"/>
<dbReference type="GO" id="GO:0005813">
    <property type="term" value="C:centrosome"/>
    <property type="evidence" value="ECO:0007669"/>
    <property type="project" value="UniProtKB-SubCell"/>
</dbReference>
<feature type="domain" description="FGFR1 oncogene partner (FOP) N-terminal dimerisation" evidence="8">
    <location>
        <begin position="53"/>
        <end position="116"/>
    </location>
</feature>
<comment type="subcellular location">
    <subcellularLocation>
        <location evidence="1">Cytoplasm</location>
        <location evidence="1">Cytoskeleton</location>
        <location evidence="1">Cilium basal body</location>
    </subcellularLocation>
    <subcellularLocation>
        <location evidence="2">Cytoplasm</location>
        <location evidence="2">Cytoskeleton</location>
        <location evidence="2">Microtubule organizing center</location>
        <location evidence="2">Centrosome</location>
    </subcellularLocation>
</comment>
<protein>
    <recommendedName>
        <fullName evidence="8">FGFR1 oncogene partner (FOP) N-terminal dimerisation domain-containing protein</fullName>
    </recommendedName>
</protein>
<dbReference type="PROSITE" id="PS50896">
    <property type="entry name" value="LISH"/>
    <property type="match status" value="1"/>
</dbReference>
<evidence type="ECO:0000256" key="4">
    <source>
        <dbReference type="ARBA" id="ARBA00022490"/>
    </source>
</evidence>
<dbReference type="OrthoDB" id="5970631at2759"/>
<dbReference type="Proteomes" id="UP000327044">
    <property type="component" value="Unassembled WGS sequence"/>
</dbReference>
<evidence type="ECO:0000256" key="6">
    <source>
        <dbReference type="ARBA" id="ARBA00023212"/>
    </source>
</evidence>
<dbReference type="InterPro" id="IPR006594">
    <property type="entry name" value="LisH"/>
</dbReference>
<evidence type="ECO:0000256" key="3">
    <source>
        <dbReference type="ARBA" id="ARBA00005385"/>
    </source>
</evidence>